<dbReference type="EMBL" id="JBHRXI010000010">
    <property type="protein sequence ID" value="MFC3613938.1"/>
    <property type="molecule type" value="Genomic_DNA"/>
</dbReference>
<reference evidence="2" key="1">
    <citation type="journal article" date="2019" name="Int. J. Syst. Evol. Microbiol.">
        <title>The Global Catalogue of Microorganisms (GCM) 10K type strain sequencing project: providing services to taxonomists for standard genome sequencing and annotation.</title>
        <authorList>
            <consortium name="The Broad Institute Genomics Platform"/>
            <consortium name="The Broad Institute Genome Sequencing Center for Infectious Disease"/>
            <person name="Wu L."/>
            <person name="Ma J."/>
        </authorList>
    </citation>
    <scope>NUCLEOTIDE SEQUENCE [LARGE SCALE GENOMIC DNA]</scope>
    <source>
        <strain evidence="2">KCTC 42911</strain>
    </source>
</reference>
<evidence type="ECO:0000313" key="1">
    <source>
        <dbReference type="EMBL" id="MFC3613938.1"/>
    </source>
</evidence>
<proteinExistence type="predicted"/>
<evidence type="ECO:0000313" key="2">
    <source>
        <dbReference type="Proteomes" id="UP001595629"/>
    </source>
</evidence>
<comment type="caution">
    <text evidence="1">The sequence shown here is derived from an EMBL/GenBank/DDBJ whole genome shotgun (WGS) entry which is preliminary data.</text>
</comment>
<dbReference type="RefSeq" id="WP_386735131.1">
    <property type="nucleotide sequence ID" value="NZ_JBHRXI010000010.1"/>
</dbReference>
<organism evidence="1 2">
    <name type="scientific">Lutimaribacter marinistellae</name>
    <dbReference type="NCBI Taxonomy" id="1820329"/>
    <lineage>
        <taxon>Bacteria</taxon>
        <taxon>Pseudomonadati</taxon>
        <taxon>Pseudomonadota</taxon>
        <taxon>Alphaproteobacteria</taxon>
        <taxon>Rhodobacterales</taxon>
        <taxon>Roseobacteraceae</taxon>
        <taxon>Lutimaribacter</taxon>
    </lineage>
</organism>
<accession>A0ABV7TFC5</accession>
<dbReference type="Proteomes" id="UP001595629">
    <property type="component" value="Unassembled WGS sequence"/>
</dbReference>
<protein>
    <submittedName>
        <fullName evidence="1">Uncharacterized protein</fullName>
    </submittedName>
</protein>
<keyword evidence="2" id="KW-1185">Reference proteome</keyword>
<sequence length="189" mass="21573">MARAASDPATPHTLASDTDFGPYFLVADSALRLFSVFDDLRFDRADADMLSGPMRRHAVERLGRFGFRQVSGTVLEQAETGARAIMPKWHALGASPFDIARYTPRRAEDWYILTPTQTACQFIDAYPTDEAVDRIKALVVRQPINLLRIMDFLERRPEHDAFRAAIGHLKYVQREAVESEPLRRRRALR</sequence>
<name>A0ABV7TFC5_9RHOB</name>
<gene>
    <name evidence="1" type="ORF">ACFORG_09235</name>
</gene>